<dbReference type="EMBL" id="JAFBIL020000003">
    <property type="protein sequence ID" value="MBZ2207375.1"/>
    <property type="molecule type" value="Genomic_DNA"/>
</dbReference>
<protein>
    <submittedName>
        <fullName evidence="2">Uncharacterized protein</fullName>
    </submittedName>
</protein>
<feature type="compositionally biased region" description="Basic residues" evidence="1">
    <location>
        <begin position="1"/>
        <end position="11"/>
    </location>
</feature>
<organism evidence="2 3">
    <name type="scientific">Massilia soli</name>
    <dbReference type="NCBI Taxonomy" id="2792854"/>
    <lineage>
        <taxon>Bacteria</taxon>
        <taxon>Pseudomonadati</taxon>
        <taxon>Pseudomonadota</taxon>
        <taxon>Betaproteobacteria</taxon>
        <taxon>Burkholderiales</taxon>
        <taxon>Oxalobacteraceae</taxon>
        <taxon>Telluria group</taxon>
        <taxon>Massilia</taxon>
    </lineage>
</organism>
<name>A0ABS7SQ78_9BURK</name>
<reference evidence="2 3" key="2">
    <citation type="submission" date="2021-08" db="EMBL/GenBank/DDBJ databases">
        <title>Massilia sp. R798.</title>
        <authorList>
            <person name="Baek J.H."/>
            <person name="Jung H.S."/>
            <person name="Kim K.R."/>
            <person name="Jeon C.O."/>
        </authorList>
    </citation>
    <scope>NUCLEOTIDE SEQUENCE [LARGE SCALE GENOMIC DNA]</scope>
    <source>
        <strain evidence="2 3">R798</strain>
    </source>
</reference>
<comment type="caution">
    <text evidence="2">The sequence shown here is derived from an EMBL/GenBank/DDBJ whole genome shotgun (WGS) entry which is preliminary data.</text>
</comment>
<evidence type="ECO:0000313" key="3">
    <source>
        <dbReference type="Proteomes" id="UP000809349"/>
    </source>
</evidence>
<gene>
    <name evidence="2" type="ORF">I4X03_008895</name>
</gene>
<dbReference type="RefSeq" id="WP_223467864.1">
    <property type="nucleotide sequence ID" value="NZ_JAFBIL020000003.1"/>
</dbReference>
<dbReference type="Proteomes" id="UP000809349">
    <property type="component" value="Unassembled WGS sequence"/>
</dbReference>
<evidence type="ECO:0000256" key="1">
    <source>
        <dbReference type="SAM" id="MobiDB-lite"/>
    </source>
</evidence>
<proteinExistence type="predicted"/>
<keyword evidence="3" id="KW-1185">Reference proteome</keyword>
<accession>A0ABS7SQ78</accession>
<feature type="region of interest" description="Disordered" evidence="1">
    <location>
        <begin position="1"/>
        <end position="33"/>
    </location>
</feature>
<sequence>MEKVNRVRTARGYRGMPNKAADTSGRSAGAAQERMIDLEQRRGAVPDPRLATPAPAPASKCLICKFRRPVILAKEGGDA</sequence>
<reference evidence="2 3" key="1">
    <citation type="submission" date="2021-01" db="EMBL/GenBank/DDBJ databases">
        <authorList>
            <person name="Ruan W."/>
            <person name="Khan S.A."/>
            <person name="Jeon C.O."/>
        </authorList>
    </citation>
    <scope>NUCLEOTIDE SEQUENCE [LARGE SCALE GENOMIC DNA]</scope>
    <source>
        <strain evidence="2 3">R798</strain>
    </source>
</reference>
<evidence type="ECO:0000313" key="2">
    <source>
        <dbReference type="EMBL" id="MBZ2207375.1"/>
    </source>
</evidence>